<dbReference type="HOGENOM" id="CLU_2324445_0_0_1"/>
<protein>
    <submittedName>
        <fullName evidence="1">Uncharacterized protein</fullName>
    </submittedName>
</protein>
<name>A0A0E0NXJ0_ORYRU</name>
<dbReference type="Gramene" id="ORUFI03G24800.1">
    <property type="protein sequence ID" value="ORUFI03G24800.1"/>
    <property type="gene ID" value="ORUFI03G24800"/>
</dbReference>
<dbReference type="EnsemblPlants" id="ORUFI03G24800.1">
    <property type="protein sequence ID" value="ORUFI03G24800.1"/>
    <property type="gene ID" value="ORUFI03G24800"/>
</dbReference>
<proteinExistence type="predicted"/>
<keyword evidence="2" id="KW-1185">Reference proteome</keyword>
<sequence>MKIGVEEMDWGFGVRHKTAPYYKLPVIVSPVAHLLLIKPFDSLQVQVRETSHLALGALSLGNCYPATQCHGSSLISTYRYDPYKVVSWRNQRPGLAPTT</sequence>
<evidence type="ECO:0000313" key="2">
    <source>
        <dbReference type="Proteomes" id="UP000008022"/>
    </source>
</evidence>
<dbReference type="AlphaFoldDB" id="A0A0E0NXJ0"/>
<reference evidence="2" key="1">
    <citation type="submission" date="2013-06" db="EMBL/GenBank/DDBJ databases">
        <authorList>
            <person name="Zhao Q."/>
        </authorList>
    </citation>
    <scope>NUCLEOTIDE SEQUENCE</scope>
    <source>
        <strain evidence="2">cv. W1943</strain>
    </source>
</reference>
<reference evidence="1" key="2">
    <citation type="submission" date="2015-06" db="UniProtKB">
        <authorList>
            <consortium name="EnsemblPlants"/>
        </authorList>
    </citation>
    <scope>IDENTIFICATION</scope>
</reference>
<organism evidence="1 2">
    <name type="scientific">Oryza rufipogon</name>
    <name type="common">Brownbeard rice</name>
    <name type="synonym">Asian wild rice</name>
    <dbReference type="NCBI Taxonomy" id="4529"/>
    <lineage>
        <taxon>Eukaryota</taxon>
        <taxon>Viridiplantae</taxon>
        <taxon>Streptophyta</taxon>
        <taxon>Embryophyta</taxon>
        <taxon>Tracheophyta</taxon>
        <taxon>Spermatophyta</taxon>
        <taxon>Magnoliopsida</taxon>
        <taxon>Liliopsida</taxon>
        <taxon>Poales</taxon>
        <taxon>Poaceae</taxon>
        <taxon>BOP clade</taxon>
        <taxon>Oryzoideae</taxon>
        <taxon>Oryzeae</taxon>
        <taxon>Oryzinae</taxon>
        <taxon>Oryza</taxon>
    </lineage>
</organism>
<evidence type="ECO:0000313" key="1">
    <source>
        <dbReference type="EnsemblPlants" id="ORUFI03G24800.1"/>
    </source>
</evidence>
<accession>A0A0E0NXJ0</accession>
<dbReference type="Proteomes" id="UP000008022">
    <property type="component" value="Unassembled WGS sequence"/>
</dbReference>